<dbReference type="Gene3D" id="3.30.750.24">
    <property type="entry name" value="STAS domain"/>
    <property type="match status" value="1"/>
</dbReference>
<evidence type="ECO:0000256" key="8">
    <source>
        <dbReference type="SAM" id="Phobius"/>
    </source>
</evidence>
<feature type="compositionally biased region" description="Low complexity" evidence="7">
    <location>
        <begin position="32"/>
        <end position="50"/>
    </location>
</feature>
<dbReference type="AlphaFoldDB" id="A0A9Q0JBQ1"/>
<dbReference type="PROSITE" id="PS01130">
    <property type="entry name" value="SLC26A"/>
    <property type="match status" value="1"/>
</dbReference>
<feature type="transmembrane region" description="Helical" evidence="8">
    <location>
        <begin position="275"/>
        <end position="291"/>
    </location>
</feature>
<keyword evidence="11" id="KW-1185">Reference proteome</keyword>
<accession>A0A9Q0JBQ1</accession>
<feature type="transmembrane region" description="Helical" evidence="8">
    <location>
        <begin position="228"/>
        <end position="246"/>
    </location>
</feature>
<evidence type="ECO:0000313" key="11">
    <source>
        <dbReference type="Proteomes" id="UP001141552"/>
    </source>
</evidence>
<proteinExistence type="inferred from homology"/>
<gene>
    <name evidence="10" type="ORF">Tsubulata_023347</name>
</gene>
<evidence type="ECO:0000256" key="7">
    <source>
        <dbReference type="SAM" id="MobiDB-lite"/>
    </source>
</evidence>
<feature type="transmembrane region" description="Helical" evidence="8">
    <location>
        <begin position="194"/>
        <end position="216"/>
    </location>
</feature>
<evidence type="ECO:0000256" key="5">
    <source>
        <dbReference type="ARBA" id="ARBA00022989"/>
    </source>
</evidence>
<reference evidence="10" key="1">
    <citation type="submission" date="2022-02" db="EMBL/GenBank/DDBJ databases">
        <authorList>
            <person name="Henning P.M."/>
            <person name="McCubbin A.G."/>
            <person name="Shore J.S."/>
        </authorList>
    </citation>
    <scope>NUCLEOTIDE SEQUENCE</scope>
    <source>
        <strain evidence="10">F60SS</strain>
        <tissue evidence="10">Leaves</tissue>
    </source>
</reference>
<dbReference type="GO" id="GO:0016020">
    <property type="term" value="C:membrane"/>
    <property type="evidence" value="ECO:0007669"/>
    <property type="project" value="UniProtKB-SubCell"/>
</dbReference>
<name>A0A9Q0JBQ1_9ROSI</name>
<evidence type="ECO:0000259" key="9">
    <source>
        <dbReference type="PROSITE" id="PS50801"/>
    </source>
</evidence>
<dbReference type="EMBL" id="JAKUCV010004353">
    <property type="protein sequence ID" value="KAJ4835634.1"/>
    <property type="molecule type" value="Genomic_DNA"/>
</dbReference>
<dbReference type="Proteomes" id="UP001141552">
    <property type="component" value="Unassembled WGS sequence"/>
</dbReference>
<evidence type="ECO:0000256" key="3">
    <source>
        <dbReference type="ARBA" id="ARBA00022448"/>
    </source>
</evidence>
<feature type="compositionally biased region" description="Pro residues" evidence="7">
    <location>
        <begin position="1"/>
        <end position="13"/>
    </location>
</feature>
<organism evidence="10 11">
    <name type="scientific">Turnera subulata</name>
    <dbReference type="NCBI Taxonomy" id="218843"/>
    <lineage>
        <taxon>Eukaryota</taxon>
        <taxon>Viridiplantae</taxon>
        <taxon>Streptophyta</taxon>
        <taxon>Embryophyta</taxon>
        <taxon>Tracheophyta</taxon>
        <taxon>Spermatophyta</taxon>
        <taxon>Magnoliopsida</taxon>
        <taxon>eudicotyledons</taxon>
        <taxon>Gunneridae</taxon>
        <taxon>Pentapetalae</taxon>
        <taxon>rosids</taxon>
        <taxon>fabids</taxon>
        <taxon>Malpighiales</taxon>
        <taxon>Passifloraceae</taxon>
        <taxon>Turnera</taxon>
    </lineage>
</organism>
<feature type="transmembrane region" description="Helical" evidence="8">
    <location>
        <begin position="354"/>
        <end position="376"/>
    </location>
</feature>
<dbReference type="GO" id="GO:0008271">
    <property type="term" value="F:secondary active sulfate transmembrane transporter activity"/>
    <property type="evidence" value="ECO:0007669"/>
    <property type="project" value="InterPro"/>
</dbReference>
<keyword evidence="6 8" id="KW-0472">Membrane</keyword>
<protein>
    <recommendedName>
        <fullName evidence="9">STAS domain-containing protein</fullName>
    </recommendedName>
</protein>
<feature type="region of interest" description="Disordered" evidence="7">
    <location>
        <begin position="1"/>
        <end position="50"/>
    </location>
</feature>
<dbReference type="SUPFAM" id="SSF52091">
    <property type="entry name" value="SpoIIaa-like"/>
    <property type="match status" value="1"/>
</dbReference>
<sequence length="631" mass="68742">MSSSSNPPPPPPQESSSNNPDGGGHHRINIVTTPPTQSSPRSSSGSPPPVVHHVCLPPHVTTFEKLKHKFGEIFFPEDPFHVYKDQTLSNKIVLGIKQLFPILAWAPSYNLELFKSDFIAGITIASLAIPQGISYAKLASLPPTVGLYSSFVPPLIYTVFGSSRHIGIGPVAVGSLVMGSMLTEEISPTDQKDLYLQIAFTATLFAGLFEAALGLLRLGFIIDFLSKATLIGFMTGVATVVALQQLKGLFGITHFTSKFQAIPVIESVVSNKDEWSVRTMIMGFCFLAFLLTAKQISAKRPKLFWVTAAAPLTSIIVSTLIMYLFQFHDVSIIGRLPRGINPSSLDKLYLHGPYLSLAIKTGITVAVLSLAVGGFARSAVNYNAGAKTAVSNFVMAMAVLVTLLFLIPLFTYTPNFILSAIIVTAVIGLIDFEGAYNLWRVDKLDCLSCFCSFLGVVFVSVQLGLTIAVSVSVFRLILNVARPNTTILGNIPGTDIYQSLALYKNALRVPSFLILRIESPIMFSNSIYLQERILRWIRDEEQWIKTNGGSSLRSIILDLGAVTNIDTTGVDALRDLRHRLDGRSLQLVLVNPLALVVEKLDETGLLESFKHNGLYLTVGEAVIDISSSWKP</sequence>
<comment type="subcellular location">
    <subcellularLocation>
        <location evidence="1">Membrane</location>
        <topology evidence="1">Multi-pass membrane protein</topology>
    </subcellularLocation>
</comment>
<evidence type="ECO:0000256" key="6">
    <source>
        <dbReference type="ARBA" id="ARBA00023136"/>
    </source>
</evidence>
<keyword evidence="4 8" id="KW-0812">Transmembrane</keyword>
<dbReference type="OrthoDB" id="288203at2759"/>
<dbReference type="PANTHER" id="PTHR11814">
    <property type="entry name" value="SULFATE TRANSPORTER"/>
    <property type="match status" value="1"/>
</dbReference>
<keyword evidence="3" id="KW-0813">Transport</keyword>
<dbReference type="InterPro" id="IPR018045">
    <property type="entry name" value="S04_transporter_CS"/>
</dbReference>
<evidence type="ECO:0000256" key="1">
    <source>
        <dbReference type="ARBA" id="ARBA00004141"/>
    </source>
</evidence>
<feature type="transmembrane region" description="Helical" evidence="8">
    <location>
        <begin position="388"/>
        <end position="410"/>
    </location>
</feature>
<dbReference type="CDD" id="cd07042">
    <property type="entry name" value="STAS_SulP_like_sulfate_transporter"/>
    <property type="match status" value="1"/>
</dbReference>
<dbReference type="InterPro" id="IPR001902">
    <property type="entry name" value="SLC26A/SulP_fam"/>
</dbReference>
<dbReference type="InterPro" id="IPR036513">
    <property type="entry name" value="STAS_dom_sf"/>
</dbReference>
<feature type="transmembrane region" description="Helical" evidence="8">
    <location>
        <begin position="416"/>
        <end position="439"/>
    </location>
</feature>
<reference evidence="10" key="2">
    <citation type="journal article" date="2023" name="Plants (Basel)">
        <title>Annotation of the Turnera subulata (Passifloraceae) Draft Genome Reveals the S-Locus Evolved after the Divergence of Turneroideae from Passifloroideae in a Stepwise Manner.</title>
        <authorList>
            <person name="Henning P.M."/>
            <person name="Roalson E.H."/>
            <person name="Mir W."/>
            <person name="McCubbin A.G."/>
            <person name="Shore J.S."/>
        </authorList>
    </citation>
    <scope>NUCLEOTIDE SEQUENCE</scope>
    <source>
        <strain evidence="10">F60SS</strain>
    </source>
</reference>
<dbReference type="InterPro" id="IPR011547">
    <property type="entry name" value="SLC26A/SulP_dom"/>
</dbReference>
<feature type="domain" description="STAS" evidence="9">
    <location>
        <begin position="502"/>
        <end position="625"/>
    </location>
</feature>
<evidence type="ECO:0000256" key="2">
    <source>
        <dbReference type="ARBA" id="ARBA00008692"/>
    </source>
</evidence>
<dbReference type="PROSITE" id="PS50801">
    <property type="entry name" value="STAS"/>
    <property type="match status" value="1"/>
</dbReference>
<comment type="caution">
    <text evidence="10">The sequence shown here is derived from an EMBL/GenBank/DDBJ whole genome shotgun (WGS) entry which is preliminary data.</text>
</comment>
<dbReference type="Pfam" id="PF01740">
    <property type="entry name" value="STAS"/>
    <property type="match status" value="1"/>
</dbReference>
<feature type="transmembrane region" description="Helical" evidence="8">
    <location>
        <begin position="303"/>
        <end position="325"/>
    </location>
</feature>
<keyword evidence="5 8" id="KW-1133">Transmembrane helix</keyword>
<dbReference type="Pfam" id="PF00916">
    <property type="entry name" value="Sulfate_transp"/>
    <property type="match status" value="1"/>
</dbReference>
<dbReference type="FunFam" id="3.30.750.24:FF:000002">
    <property type="entry name" value="Sulfate transporter 31"/>
    <property type="match status" value="1"/>
</dbReference>
<comment type="similarity">
    <text evidence="2">Belongs to the SLC26A/SulP transporter (TC 2.A.53) family.</text>
</comment>
<evidence type="ECO:0000313" key="10">
    <source>
        <dbReference type="EMBL" id="KAJ4835634.1"/>
    </source>
</evidence>
<feature type="transmembrane region" description="Helical" evidence="8">
    <location>
        <begin position="451"/>
        <end position="478"/>
    </location>
</feature>
<evidence type="ECO:0000256" key="4">
    <source>
        <dbReference type="ARBA" id="ARBA00022692"/>
    </source>
</evidence>
<dbReference type="InterPro" id="IPR002645">
    <property type="entry name" value="STAS_dom"/>
</dbReference>